<reference evidence="1" key="1">
    <citation type="journal article" date="2014" name="Front. Microbiol.">
        <title>High frequency of phylogenetically diverse reductive dehalogenase-homologous genes in deep subseafloor sedimentary metagenomes.</title>
        <authorList>
            <person name="Kawai M."/>
            <person name="Futagami T."/>
            <person name="Toyoda A."/>
            <person name="Takaki Y."/>
            <person name="Nishi S."/>
            <person name="Hori S."/>
            <person name="Arai W."/>
            <person name="Tsubouchi T."/>
            <person name="Morono Y."/>
            <person name="Uchiyama I."/>
            <person name="Ito T."/>
            <person name="Fujiyama A."/>
            <person name="Inagaki F."/>
            <person name="Takami H."/>
        </authorList>
    </citation>
    <scope>NUCLEOTIDE SEQUENCE</scope>
    <source>
        <strain evidence="1">Expedition CK06-06</strain>
    </source>
</reference>
<comment type="caution">
    <text evidence="1">The sequence shown here is derived from an EMBL/GenBank/DDBJ whole genome shotgun (WGS) entry which is preliminary data.</text>
</comment>
<feature type="non-terminal residue" evidence="1">
    <location>
        <position position="52"/>
    </location>
</feature>
<organism evidence="1">
    <name type="scientific">marine sediment metagenome</name>
    <dbReference type="NCBI Taxonomy" id="412755"/>
    <lineage>
        <taxon>unclassified sequences</taxon>
        <taxon>metagenomes</taxon>
        <taxon>ecological metagenomes</taxon>
    </lineage>
</organism>
<accession>X1BHU1</accession>
<dbReference type="EMBL" id="BART01023678">
    <property type="protein sequence ID" value="GAG95459.1"/>
    <property type="molecule type" value="Genomic_DNA"/>
</dbReference>
<evidence type="ECO:0000313" key="1">
    <source>
        <dbReference type="EMBL" id="GAG95459.1"/>
    </source>
</evidence>
<proteinExistence type="predicted"/>
<gene>
    <name evidence="1" type="ORF">S01H4_43013</name>
</gene>
<name>X1BHU1_9ZZZZ</name>
<dbReference type="AlphaFoldDB" id="X1BHU1"/>
<protein>
    <submittedName>
        <fullName evidence="1">Uncharacterized protein</fullName>
    </submittedName>
</protein>
<sequence>MSYEVKFGFQSGNFLAFTAFQPSGIGRGLAHQFMLEVVNHGYYRATPVTSLV</sequence>